<dbReference type="PANTHER" id="PTHR42732">
    <property type="entry name" value="BETA-GALACTOSIDASE"/>
    <property type="match status" value="1"/>
</dbReference>
<dbReference type="Gene3D" id="3.20.20.80">
    <property type="entry name" value="Glycosidases"/>
    <property type="match status" value="1"/>
</dbReference>
<feature type="domain" description="Glycoside hydrolase family 2 catalytic" evidence="5">
    <location>
        <begin position="334"/>
        <end position="514"/>
    </location>
</feature>
<dbReference type="GO" id="GO:0004553">
    <property type="term" value="F:hydrolase activity, hydrolyzing O-glycosyl compounds"/>
    <property type="evidence" value="ECO:0007669"/>
    <property type="project" value="InterPro"/>
</dbReference>
<dbReference type="InterPro" id="IPR008964">
    <property type="entry name" value="Invasin/intimin_cell_adhesion"/>
</dbReference>
<feature type="domain" description="DUF4982" evidence="7">
    <location>
        <begin position="657"/>
        <end position="715"/>
    </location>
</feature>
<dbReference type="EMBL" id="JACXAA010000020">
    <property type="protein sequence ID" value="MBD2757297.1"/>
    <property type="molecule type" value="Genomic_DNA"/>
</dbReference>
<dbReference type="SUPFAM" id="SSF49303">
    <property type="entry name" value="beta-Galactosidase/glucuronidase domain"/>
    <property type="match status" value="1"/>
</dbReference>
<dbReference type="Proteomes" id="UP000653797">
    <property type="component" value="Unassembled WGS sequence"/>
</dbReference>
<dbReference type="PRINTS" id="PR00132">
    <property type="entry name" value="GLHYDRLASE2"/>
</dbReference>
<dbReference type="GO" id="GO:0005975">
    <property type="term" value="P:carbohydrate metabolic process"/>
    <property type="evidence" value="ECO:0007669"/>
    <property type="project" value="InterPro"/>
</dbReference>
<dbReference type="AlphaFoldDB" id="A0A927GGS5"/>
<evidence type="ECO:0000259" key="5">
    <source>
        <dbReference type="Pfam" id="PF02836"/>
    </source>
</evidence>
<dbReference type="InterPro" id="IPR017853">
    <property type="entry name" value="GH"/>
</dbReference>
<dbReference type="InterPro" id="IPR006102">
    <property type="entry name" value="Ig-like_GH2"/>
</dbReference>
<accession>A0A927GGS5</accession>
<feature type="domain" description="Glycosyl hydrolases family 2 sugar binding" evidence="6">
    <location>
        <begin position="53"/>
        <end position="205"/>
    </location>
</feature>
<evidence type="ECO:0000313" key="10">
    <source>
        <dbReference type="Proteomes" id="UP000653797"/>
    </source>
</evidence>
<reference evidence="9" key="1">
    <citation type="submission" date="2020-09" db="EMBL/GenBank/DDBJ databases">
        <authorList>
            <person name="Kim M.K."/>
        </authorList>
    </citation>
    <scope>NUCLEOTIDE SEQUENCE</scope>
    <source>
        <strain evidence="9">BT704</strain>
    </source>
</reference>
<feature type="domain" description="Glycoside hydrolase family 2" evidence="8">
    <location>
        <begin position="729"/>
        <end position="831"/>
    </location>
</feature>
<evidence type="ECO:0000259" key="8">
    <source>
        <dbReference type="Pfam" id="PF18565"/>
    </source>
</evidence>
<name>A0A927GGS5_9BACT</name>
<dbReference type="InterPro" id="IPR051913">
    <property type="entry name" value="GH2_Domain-Containing"/>
</dbReference>
<comment type="similarity">
    <text evidence="1">Belongs to the glycosyl hydrolase 2 family.</text>
</comment>
<evidence type="ECO:0000259" key="6">
    <source>
        <dbReference type="Pfam" id="PF02837"/>
    </source>
</evidence>
<keyword evidence="10" id="KW-1185">Reference proteome</keyword>
<dbReference type="Gene3D" id="2.60.120.260">
    <property type="entry name" value="Galactose-binding domain-like"/>
    <property type="match status" value="1"/>
</dbReference>
<dbReference type="InterPro" id="IPR023232">
    <property type="entry name" value="Glyco_hydro_2_AS"/>
</dbReference>
<evidence type="ECO:0000256" key="3">
    <source>
        <dbReference type="ARBA" id="ARBA00023295"/>
    </source>
</evidence>
<evidence type="ECO:0000256" key="1">
    <source>
        <dbReference type="ARBA" id="ARBA00007401"/>
    </source>
</evidence>
<feature type="domain" description="Glycoside hydrolase family 2 immunoglobulin-like beta-sandwich" evidence="4">
    <location>
        <begin position="216"/>
        <end position="324"/>
    </location>
</feature>
<dbReference type="Pfam" id="PF00703">
    <property type="entry name" value="Glyco_hydro_2"/>
    <property type="match status" value="1"/>
</dbReference>
<dbReference type="Pfam" id="PF02836">
    <property type="entry name" value="Glyco_hydro_2_C"/>
    <property type="match status" value="1"/>
</dbReference>
<dbReference type="PANTHER" id="PTHR42732:SF1">
    <property type="entry name" value="BETA-MANNOSIDASE"/>
    <property type="match status" value="1"/>
</dbReference>
<dbReference type="Pfam" id="PF18565">
    <property type="entry name" value="Glyco_hydro2_C5"/>
    <property type="match status" value="1"/>
</dbReference>
<dbReference type="Pfam" id="PF02837">
    <property type="entry name" value="Glyco_hydro_2_N"/>
    <property type="match status" value="1"/>
</dbReference>
<dbReference type="NCBIfam" id="NF041463">
    <property type="entry name" value="GalB"/>
    <property type="match status" value="1"/>
</dbReference>
<comment type="caution">
    <text evidence="9">The sequence shown here is derived from an EMBL/GenBank/DDBJ whole genome shotgun (WGS) entry which is preliminary data.</text>
</comment>
<dbReference type="InterPro" id="IPR040605">
    <property type="entry name" value="Glyco_hydro2_dom5"/>
</dbReference>
<dbReference type="InterPro" id="IPR048229">
    <property type="entry name" value="GalB-like"/>
</dbReference>
<dbReference type="SUPFAM" id="SSF49373">
    <property type="entry name" value="Invasin/intimin cell-adhesion fragments"/>
    <property type="match status" value="1"/>
</dbReference>
<evidence type="ECO:0000259" key="4">
    <source>
        <dbReference type="Pfam" id="PF00703"/>
    </source>
</evidence>
<proteinExistence type="inferred from homology"/>
<dbReference type="InterPro" id="IPR006103">
    <property type="entry name" value="Glyco_hydro_2_cat"/>
</dbReference>
<organism evidence="9 10">
    <name type="scientific">Spirosoma validum</name>
    <dbReference type="NCBI Taxonomy" id="2771355"/>
    <lineage>
        <taxon>Bacteria</taxon>
        <taxon>Pseudomonadati</taxon>
        <taxon>Bacteroidota</taxon>
        <taxon>Cytophagia</taxon>
        <taxon>Cytophagales</taxon>
        <taxon>Cytophagaceae</taxon>
        <taxon>Spirosoma</taxon>
    </lineage>
</organism>
<protein>
    <submittedName>
        <fullName evidence="9">Glycoside hydrolase family 2 protein</fullName>
    </submittedName>
</protein>
<evidence type="ECO:0000256" key="2">
    <source>
        <dbReference type="ARBA" id="ARBA00022801"/>
    </source>
</evidence>
<dbReference type="InterPro" id="IPR013783">
    <property type="entry name" value="Ig-like_fold"/>
</dbReference>
<dbReference type="InterPro" id="IPR006101">
    <property type="entry name" value="Glyco_hydro_2"/>
</dbReference>
<evidence type="ECO:0000259" key="7">
    <source>
        <dbReference type="Pfam" id="PF16355"/>
    </source>
</evidence>
<dbReference type="Gene3D" id="2.60.40.10">
    <property type="entry name" value="Immunoglobulins"/>
    <property type="match status" value="3"/>
</dbReference>
<evidence type="ECO:0000313" key="9">
    <source>
        <dbReference type="EMBL" id="MBD2757297.1"/>
    </source>
</evidence>
<keyword evidence="2 9" id="KW-0378">Hydrolase</keyword>
<dbReference type="InterPro" id="IPR032311">
    <property type="entry name" value="DUF4982"/>
</dbReference>
<keyword evidence="3" id="KW-0326">Glycosidase</keyword>
<dbReference type="InterPro" id="IPR036156">
    <property type="entry name" value="Beta-gal/glucu_dom_sf"/>
</dbReference>
<gene>
    <name evidence="9" type="ORF">IC230_30770</name>
</gene>
<sequence length="835" mass="94069">MRNKPFLGISGVRCLHLTNEVSQDRHYVVGLIYLLLSLFTAPVFAQNEPRTIQDFNKNWRFHLGDEAKAKDVAFNDSDWRTLTLPHDWSIEGQFSEHHLSTTQEGALPTGIGWYRKAFTVPVSAKGKNVFIEFNGIYRNSEVWINGHSLGIRPYGYSSFRYELTKYLNVGNVKNILAVRVDNSAQPNSRWYTGSGIYRNVRLITTSPIAVDHWGTYVTTPAVTNQNASVTLQTSIRNAFGGRSDGKPQTVSINSVILDATGKEVATSISAAVRLLDTLSTVTQPFEVKNPILWSVDKPYLYKIVTRVYSQNQLVDTYETPLGIRYFKFDPATGFSLNGQSMKILGVCLHHDLGALGAAVNVRAIQRQLELLKAMGCNAVRTSHNPPTPEFLDLCDQMGFIVMDEAFDMWKKKKTKQDYGLNWDAWHKTDLEDMVRRDRNHPSIFMWSIGNEIREQFDSTGLTITKELAGIVKKLDSTRPVTSALTENVPEKNFIYRSGVLDLLGFNYKHEAYADFPKTFPNQSVLASETGSSLQTRGHYDMPSDSIRMWGKGGPTKFTDGNPDWTASAYDNEAAYWGSTHEQTWKVIKKYPHMAGLFIWTGFDYLGEPHPYPWPARSSYFGILDLAGFPKDVYYLYQSEWTDKPVLHLFPHWNWPKGKTVDVWAYYSQADEVELFLNEKSLGVRKKTGDELHVMWRVPYEPGTLKAISRKAGQTILTQTISTAGKPAKIQLVADRNILKADGKDLSFITVNVLDEQDNLIPDASHLITFNIQGEGELVGVDNGYQASLEPFKANYRKAYNGKCLAIIQTTEKAGKITVNATSEGLQSSTIELSSR</sequence>
<dbReference type="SUPFAM" id="SSF51445">
    <property type="entry name" value="(Trans)glycosidases"/>
    <property type="match status" value="1"/>
</dbReference>
<dbReference type="InterPro" id="IPR008979">
    <property type="entry name" value="Galactose-bd-like_sf"/>
</dbReference>
<dbReference type="Pfam" id="PF16355">
    <property type="entry name" value="DUF4982"/>
    <property type="match status" value="1"/>
</dbReference>
<dbReference type="InterPro" id="IPR006104">
    <property type="entry name" value="Glyco_hydro_2_N"/>
</dbReference>
<dbReference type="SUPFAM" id="SSF49785">
    <property type="entry name" value="Galactose-binding domain-like"/>
    <property type="match status" value="1"/>
</dbReference>
<dbReference type="PROSITE" id="PS00608">
    <property type="entry name" value="GLYCOSYL_HYDROL_F2_2"/>
    <property type="match status" value="1"/>
</dbReference>